<dbReference type="PRINTS" id="PR00105">
    <property type="entry name" value="C5METTRFRASE"/>
</dbReference>
<dbReference type="NCBIfam" id="TIGR00675">
    <property type="entry name" value="dcm"/>
    <property type="match status" value="1"/>
</dbReference>
<comment type="caution">
    <text evidence="8">The sequence shown here is derived from an EMBL/GenBank/DDBJ whole genome shotgun (WGS) entry which is preliminary data.</text>
</comment>
<keyword evidence="2 5" id="KW-0808">Transferase</keyword>
<dbReference type="RefSeq" id="WP_124142839.1">
    <property type="nucleotide sequence ID" value="NZ_CAWOKI010000101.1"/>
</dbReference>
<comment type="catalytic activity">
    <reaction evidence="7">
        <text>a 2'-deoxycytidine in DNA + S-adenosyl-L-methionine = a 5-methyl-2'-deoxycytidine in DNA + S-adenosyl-L-homocysteine + H(+)</text>
        <dbReference type="Rhea" id="RHEA:13681"/>
        <dbReference type="Rhea" id="RHEA-COMP:11369"/>
        <dbReference type="Rhea" id="RHEA-COMP:11370"/>
        <dbReference type="ChEBI" id="CHEBI:15378"/>
        <dbReference type="ChEBI" id="CHEBI:57856"/>
        <dbReference type="ChEBI" id="CHEBI:59789"/>
        <dbReference type="ChEBI" id="CHEBI:85452"/>
        <dbReference type="ChEBI" id="CHEBI:85454"/>
        <dbReference type="EC" id="2.1.1.37"/>
    </reaction>
</comment>
<organism evidence="8 9">
    <name type="scientific">Okeania hirsuta</name>
    <dbReference type="NCBI Taxonomy" id="1458930"/>
    <lineage>
        <taxon>Bacteria</taxon>
        <taxon>Bacillati</taxon>
        <taxon>Cyanobacteriota</taxon>
        <taxon>Cyanophyceae</taxon>
        <taxon>Oscillatoriophycideae</taxon>
        <taxon>Oscillatoriales</taxon>
        <taxon>Microcoleaceae</taxon>
        <taxon>Okeania</taxon>
    </lineage>
</organism>
<dbReference type="InterPro" id="IPR050390">
    <property type="entry name" value="C5-Methyltransferase"/>
</dbReference>
<dbReference type="InterPro" id="IPR001525">
    <property type="entry name" value="C5_MeTfrase"/>
</dbReference>
<feature type="active site" evidence="5">
    <location>
        <position position="86"/>
    </location>
</feature>
<gene>
    <name evidence="8" type="ORF">D5R40_21170</name>
</gene>
<comment type="similarity">
    <text evidence="5 6">Belongs to the class I-like SAM-binding methyltransferase superfamily. C5-methyltransferase family.</text>
</comment>
<evidence type="ECO:0000256" key="2">
    <source>
        <dbReference type="ARBA" id="ARBA00022679"/>
    </source>
</evidence>
<evidence type="ECO:0000313" key="8">
    <source>
        <dbReference type="EMBL" id="RQH33783.1"/>
    </source>
</evidence>
<keyword evidence="9" id="KW-1185">Reference proteome</keyword>
<name>A0A3N6PAW3_9CYAN</name>
<dbReference type="Gene3D" id="3.90.120.10">
    <property type="entry name" value="DNA Methylase, subunit A, domain 2"/>
    <property type="match status" value="1"/>
</dbReference>
<keyword evidence="1 5" id="KW-0489">Methyltransferase</keyword>
<sequence>MNYIEKINHLLKPSVNLTNLAIDLFAGCGGLSLGFEAQGFQTYGFEMDADCCATYNKNLKGNCTKITLSSETELPPANVIIGGPPCQPFSVGGKQKGLKDSRDGFPIFINAVARLQPEIWLFENVRGLLYRNKWYLDEITQALQSLGYIIEVKLLNAVDFGVPQNRQRVIVIGHKGELKFPQVLDKKVTVGEALGEMAFHAPPESKFLTPNMDKYVAKYEKASSCKQPRDLYLDKPARTLTCRNISAPTGDMHRIKLPDGRRRRLLLREAARLQSFPDWFEFVGKETSCFNQIGNAVPPLFAFHLAGSIRSYLESRKRFSPEEISQKIMPVQLSLPF</sequence>
<dbReference type="Proteomes" id="UP000269154">
    <property type="component" value="Unassembled WGS sequence"/>
</dbReference>
<evidence type="ECO:0000256" key="4">
    <source>
        <dbReference type="ARBA" id="ARBA00022747"/>
    </source>
</evidence>
<dbReference type="PROSITE" id="PS00094">
    <property type="entry name" value="C5_MTASE_1"/>
    <property type="match status" value="1"/>
</dbReference>
<evidence type="ECO:0000256" key="3">
    <source>
        <dbReference type="ARBA" id="ARBA00022691"/>
    </source>
</evidence>
<dbReference type="GO" id="GO:0003677">
    <property type="term" value="F:DNA binding"/>
    <property type="evidence" value="ECO:0007669"/>
    <property type="project" value="TreeGrafter"/>
</dbReference>
<dbReference type="EMBL" id="RCBY01000139">
    <property type="protein sequence ID" value="RQH33783.1"/>
    <property type="molecule type" value="Genomic_DNA"/>
</dbReference>
<dbReference type="InterPro" id="IPR018117">
    <property type="entry name" value="C5_DNA_meth_AS"/>
</dbReference>
<proteinExistence type="inferred from homology"/>
<dbReference type="OrthoDB" id="451520at2"/>
<reference evidence="8 9" key="1">
    <citation type="journal article" date="2018" name="ACS Chem. Biol.">
        <title>Ketoreductase domain dysfunction expands chemodiversity: malyngamide biosynthesis in the cyanobacterium Okeania hirsuta.</title>
        <authorList>
            <person name="Moss N.A."/>
            <person name="Leao T."/>
            <person name="Rankin M."/>
            <person name="McCullough T.M."/>
            <person name="Qu P."/>
            <person name="Korobeynikov A."/>
            <person name="Smith J.L."/>
            <person name="Gerwick L."/>
            <person name="Gerwick W.H."/>
        </authorList>
    </citation>
    <scope>NUCLEOTIDE SEQUENCE [LARGE SCALE GENOMIC DNA]</scope>
    <source>
        <strain evidence="8 9">PAB10Feb10-1</strain>
    </source>
</reference>
<dbReference type="GO" id="GO:0009307">
    <property type="term" value="P:DNA restriction-modification system"/>
    <property type="evidence" value="ECO:0007669"/>
    <property type="project" value="UniProtKB-KW"/>
</dbReference>
<dbReference type="AlphaFoldDB" id="A0A3N6PAW3"/>
<dbReference type="SUPFAM" id="SSF53335">
    <property type="entry name" value="S-adenosyl-L-methionine-dependent methyltransferases"/>
    <property type="match status" value="1"/>
</dbReference>
<dbReference type="EC" id="2.1.1.37" evidence="7"/>
<keyword evidence="4" id="KW-0680">Restriction system</keyword>
<dbReference type="PANTHER" id="PTHR10629:SF52">
    <property type="entry name" value="DNA (CYTOSINE-5)-METHYLTRANSFERASE 1"/>
    <property type="match status" value="1"/>
</dbReference>
<evidence type="ECO:0000313" key="9">
    <source>
        <dbReference type="Proteomes" id="UP000269154"/>
    </source>
</evidence>
<evidence type="ECO:0000256" key="5">
    <source>
        <dbReference type="PROSITE-ProRule" id="PRU01016"/>
    </source>
</evidence>
<dbReference type="GO" id="GO:0032259">
    <property type="term" value="P:methylation"/>
    <property type="evidence" value="ECO:0007669"/>
    <property type="project" value="UniProtKB-KW"/>
</dbReference>
<dbReference type="PROSITE" id="PS51679">
    <property type="entry name" value="SAM_MT_C5"/>
    <property type="match status" value="1"/>
</dbReference>
<dbReference type="GO" id="GO:0044027">
    <property type="term" value="P:negative regulation of gene expression via chromosomal CpG island methylation"/>
    <property type="evidence" value="ECO:0007669"/>
    <property type="project" value="TreeGrafter"/>
</dbReference>
<evidence type="ECO:0000256" key="7">
    <source>
        <dbReference type="RuleBase" id="RU000417"/>
    </source>
</evidence>
<accession>A0A3N6PAW3</accession>
<dbReference type="GO" id="GO:0003886">
    <property type="term" value="F:DNA (cytosine-5-)-methyltransferase activity"/>
    <property type="evidence" value="ECO:0007669"/>
    <property type="project" value="UniProtKB-EC"/>
</dbReference>
<protein>
    <recommendedName>
        <fullName evidence="7">Cytosine-specific methyltransferase</fullName>
        <ecNumber evidence="7">2.1.1.37</ecNumber>
    </recommendedName>
</protein>
<dbReference type="PANTHER" id="PTHR10629">
    <property type="entry name" value="CYTOSINE-SPECIFIC METHYLTRANSFERASE"/>
    <property type="match status" value="1"/>
</dbReference>
<dbReference type="Pfam" id="PF00145">
    <property type="entry name" value="DNA_methylase"/>
    <property type="match status" value="1"/>
</dbReference>
<evidence type="ECO:0000256" key="1">
    <source>
        <dbReference type="ARBA" id="ARBA00022603"/>
    </source>
</evidence>
<dbReference type="InterPro" id="IPR029063">
    <property type="entry name" value="SAM-dependent_MTases_sf"/>
</dbReference>
<keyword evidence="3 5" id="KW-0949">S-adenosyl-L-methionine</keyword>
<dbReference type="Gene3D" id="3.40.50.150">
    <property type="entry name" value="Vaccinia Virus protein VP39"/>
    <property type="match status" value="1"/>
</dbReference>
<evidence type="ECO:0000256" key="6">
    <source>
        <dbReference type="RuleBase" id="RU000416"/>
    </source>
</evidence>